<dbReference type="InterPro" id="IPR013325">
    <property type="entry name" value="RNA_pol_sigma_r2"/>
</dbReference>
<dbReference type="CDD" id="cd06171">
    <property type="entry name" value="Sigma70_r4"/>
    <property type="match status" value="1"/>
</dbReference>
<dbReference type="NCBIfam" id="TIGR02937">
    <property type="entry name" value="sigma70-ECF"/>
    <property type="match status" value="1"/>
</dbReference>
<accession>A0A1C0YVU2</accession>
<dbReference type="InterPro" id="IPR007627">
    <property type="entry name" value="RNA_pol_sigma70_r2"/>
</dbReference>
<dbReference type="PANTHER" id="PTHR43133:SF60">
    <property type="entry name" value="RNA POLYMERASE SIGMA FACTOR SIGV"/>
    <property type="match status" value="1"/>
</dbReference>
<dbReference type="InterPro" id="IPR013324">
    <property type="entry name" value="RNA_pol_sigma_r3/r4-like"/>
</dbReference>
<dbReference type="Pfam" id="PF08281">
    <property type="entry name" value="Sigma70_r4_2"/>
    <property type="match status" value="1"/>
</dbReference>
<gene>
    <name evidence="7" type="ORF">A6K76_09725</name>
</gene>
<dbReference type="AlphaFoldDB" id="A0A1C0YVU2"/>
<dbReference type="RefSeq" id="WP_066463640.1">
    <property type="nucleotide sequence ID" value="NZ_MATO01000030.1"/>
</dbReference>
<evidence type="ECO:0000313" key="7">
    <source>
        <dbReference type="EMBL" id="OCS91278.1"/>
    </source>
</evidence>
<evidence type="ECO:0000256" key="1">
    <source>
        <dbReference type="ARBA" id="ARBA00010641"/>
    </source>
</evidence>
<dbReference type="InterPro" id="IPR039425">
    <property type="entry name" value="RNA_pol_sigma-70-like"/>
</dbReference>
<dbReference type="OrthoDB" id="9794508at2"/>
<sequence>MTQLDAIMKEHSQHLVRIAYLYVKDWATAEDIVQDVFIKFFQTSDQFRQEASLKTYLTKMTVNRAKDHLRSWKYKKQVLFDNVFSQVRGVDEHVVEKEELKMLGKLLFELPLKYREPLILYYYNEQSIAEIAEDLSLNENTVKTRLRRAKQQMKGFFAQQEATEYDGI</sequence>
<organism evidence="7 8">
    <name type="scientific">Caryophanon latum</name>
    <dbReference type="NCBI Taxonomy" id="33977"/>
    <lineage>
        <taxon>Bacteria</taxon>
        <taxon>Bacillati</taxon>
        <taxon>Bacillota</taxon>
        <taxon>Bacilli</taxon>
        <taxon>Bacillales</taxon>
        <taxon>Caryophanaceae</taxon>
        <taxon>Caryophanon</taxon>
    </lineage>
</organism>
<evidence type="ECO:0000259" key="5">
    <source>
        <dbReference type="Pfam" id="PF04542"/>
    </source>
</evidence>
<comment type="similarity">
    <text evidence="1">Belongs to the sigma-70 factor family. ECF subfamily.</text>
</comment>
<feature type="domain" description="RNA polymerase sigma factor 70 region 4 type 2" evidence="6">
    <location>
        <begin position="102"/>
        <end position="153"/>
    </location>
</feature>
<comment type="caution">
    <text evidence="7">The sequence shown here is derived from an EMBL/GenBank/DDBJ whole genome shotgun (WGS) entry which is preliminary data.</text>
</comment>
<evidence type="ECO:0000313" key="8">
    <source>
        <dbReference type="Proteomes" id="UP000093482"/>
    </source>
</evidence>
<name>A0A1C0YVU2_9BACL</name>
<dbReference type="Pfam" id="PF04542">
    <property type="entry name" value="Sigma70_r2"/>
    <property type="match status" value="1"/>
</dbReference>
<evidence type="ECO:0000259" key="6">
    <source>
        <dbReference type="Pfam" id="PF08281"/>
    </source>
</evidence>
<proteinExistence type="inferred from homology"/>
<keyword evidence="3" id="KW-0731">Sigma factor</keyword>
<dbReference type="EMBL" id="MATO01000030">
    <property type="protein sequence ID" value="OCS91278.1"/>
    <property type="molecule type" value="Genomic_DNA"/>
</dbReference>
<reference evidence="7 8" key="1">
    <citation type="submission" date="2016-07" db="EMBL/GenBank/DDBJ databases">
        <title>Caryophanon latum genome sequencing.</title>
        <authorList>
            <person name="Verma A."/>
            <person name="Pal Y."/>
            <person name="Krishnamurthi S."/>
        </authorList>
    </citation>
    <scope>NUCLEOTIDE SEQUENCE [LARGE SCALE GENOMIC DNA]</scope>
    <source>
        <strain evidence="7 8">DSM 14151</strain>
    </source>
</reference>
<dbReference type="InterPro" id="IPR013249">
    <property type="entry name" value="RNA_pol_sigma70_r4_t2"/>
</dbReference>
<dbReference type="Proteomes" id="UP000093482">
    <property type="component" value="Unassembled WGS sequence"/>
</dbReference>
<dbReference type="GO" id="GO:0016987">
    <property type="term" value="F:sigma factor activity"/>
    <property type="evidence" value="ECO:0007669"/>
    <property type="project" value="UniProtKB-KW"/>
</dbReference>
<dbReference type="GO" id="GO:0006352">
    <property type="term" value="P:DNA-templated transcription initiation"/>
    <property type="evidence" value="ECO:0007669"/>
    <property type="project" value="InterPro"/>
</dbReference>
<dbReference type="Gene3D" id="1.10.10.10">
    <property type="entry name" value="Winged helix-like DNA-binding domain superfamily/Winged helix DNA-binding domain"/>
    <property type="match status" value="1"/>
</dbReference>
<protein>
    <submittedName>
        <fullName evidence="7">RNA polymerase subunit sigma-70</fullName>
    </submittedName>
</protein>
<feature type="domain" description="RNA polymerase sigma-70 region 2" evidence="5">
    <location>
        <begin position="8"/>
        <end position="71"/>
    </location>
</feature>
<dbReference type="SUPFAM" id="SSF88946">
    <property type="entry name" value="Sigma2 domain of RNA polymerase sigma factors"/>
    <property type="match status" value="1"/>
</dbReference>
<dbReference type="InterPro" id="IPR014284">
    <property type="entry name" value="RNA_pol_sigma-70_dom"/>
</dbReference>
<evidence type="ECO:0000256" key="2">
    <source>
        <dbReference type="ARBA" id="ARBA00023015"/>
    </source>
</evidence>
<keyword evidence="4" id="KW-0804">Transcription</keyword>
<dbReference type="Gene3D" id="1.10.1740.10">
    <property type="match status" value="1"/>
</dbReference>
<dbReference type="InterPro" id="IPR036388">
    <property type="entry name" value="WH-like_DNA-bd_sf"/>
</dbReference>
<evidence type="ECO:0000256" key="3">
    <source>
        <dbReference type="ARBA" id="ARBA00023082"/>
    </source>
</evidence>
<keyword evidence="8" id="KW-1185">Reference proteome</keyword>
<dbReference type="SUPFAM" id="SSF88659">
    <property type="entry name" value="Sigma3 and sigma4 domains of RNA polymerase sigma factors"/>
    <property type="match status" value="1"/>
</dbReference>
<dbReference type="PANTHER" id="PTHR43133">
    <property type="entry name" value="RNA POLYMERASE ECF-TYPE SIGMA FACTO"/>
    <property type="match status" value="1"/>
</dbReference>
<dbReference type="GO" id="GO:0003677">
    <property type="term" value="F:DNA binding"/>
    <property type="evidence" value="ECO:0007669"/>
    <property type="project" value="InterPro"/>
</dbReference>
<keyword evidence="2" id="KW-0805">Transcription regulation</keyword>
<evidence type="ECO:0000256" key="4">
    <source>
        <dbReference type="ARBA" id="ARBA00023163"/>
    </source>
</evidence>